<dbReference type="Proteomes" id="UP000283678">
    <property type="component" value="Unassembled WGS sequence"/>
</dbReference>
<protein>
    <submittedName>
        <fullName evidence="1">DUF2693 domain-containing protein</fullName>
    </submittedName>
</protein>
<evidence type="ECO:0000313" key="1">
    <source>
        <dbReference type="EMBL" id="RGV75181.1"/>
    </source>
</evidence>
<gene>
    <name evidence="1" type="ORF">DWW04_13050</name>
</gene>
<evidence type="ECO:0000313" key="2">
    <source>
        <dbReference type="Proteomes" id="UP000283678"/>
    </source>
</evidence>
<dbReference type="InterPro" id="IPR024401">
    <property type="entry name" value="WYL_prot"/>
</dbReference>
<reference evidence="1 2" key="1">
    <citation type="submission" date="2018-08" db="EMBL/GenBank/DDBJ databases">
        <title>A genome reference for cultivated species of the human gut microbiota.</title>
        <authorList>
            <person name="Zou Y."/>
            <person name="Xue W."/>
            <person name="Luo G."/>
        </authorList>
    </citation>
    <scope>NUCLEOTIDE SEQUENCE [LARGE SCALE GENOMIC DNA]</scope>
    <source>
        <strain evidence="1 2">AF14-1AC</strain>
    </source>
</reference>
<dbReference type="Pfam" id="PF10902">
    <property type="entry name" value="WYL_2"/>
    <property type="match status" value="1"/>
</dbReference>
<comment type="caution">
    <text evidence="1">The sequence shown here is derived from an EMBL/GenBank/DDBJ whole genome shotgun (WGS) entry which is preliminary data.</text>
</comment>
<proteinExistence type="predicted"/>
<name>A0A076IPQ7_9BACT</name>
<dbReference type="AlphaFoldDB" id="A0A076IPQ7"/>
<dbReference type="eggNOG" id="ENOG5032XI3">
    <property type="taxonomic scope" value="Bacteria"/>
</dbReference>
<dbReference type="RefSeq" id="WP_005847706.1">
    <property type="nucleotide sequence ID" value="NZ_BQOA01000001.1"/>
</dbReference>
<dbReference type="KEGG" id="bdo:EL88_11565"/>
<sequence length="108" mass="12760">MRTREFLHEVMSLAWQFVKRNGYTMSEAMKVAWANLKLKGEMKKKIVKFYFKKVDGSVREAYGTLNEKLMPAITGTDNRKKNDTVQTYYDTERQEFRCFKKANLMSIA</sequence>
<organism evidence="1 2">
    <name type="scientific">Phocaeicola dorei</name>
    <dbReference type="NCBI Taxonomy" id="357276"/>
    <lineage>
        <taxon>Bacteria</taxon>
        <taxon>Pseudomonadati</taxon>
        <taxon>Bacteroidota</taxon>
        <taxon>Bacteroidia</taxon>
        <taxon>Bacteroidales</taxon>
        <taxon>Bacteroidaceae</taxon>
        <taxon>Phocaeicola</taxon>
    </lineage>
</organism>
<dbReference type="EMBL" id="QRZL01000012">
    <property type="protein sequence ID" value="RGV75181.1"/>
    <property type="molecule type" value="Genomic_DNA"/>
</dbReference>
<accession>A0A076IPQ7</accession>